<dbReference type="Proteomes" id="UP000652219">
    <property type="component" value="Unassembled WGS sequence"/>
</dbReference>
<gene>
    <name evidence="2" type="ORF">CSOJ01_10959</name>
</gene>
<evidence type="ECO:0000313" key="3">
    <source>
        <dbReference type="Proteomes" id="UP000652219"/>
    </source>
</evidence>
<feature type="domain" description="Heterokaryon incompatibility" evidence="1">
    <location>
        <begin position="67"/>
        <end position="225"/>
    </location>
</feature>
<dbReference type="InterPro" id="IPR052895">
    <property type="entry name" value="HetReg/Transcr_Mod"/>
</dbReference>
<accession>A0A8H6IYP9</accession>
<comment type="caution">
    <text evidence="2">The sequence shown here is derived from an EMBL/GenBank/DDBJ whole genome shotgun (WGS) entry which is preliminary data.</text>
</comment>
<dbReference type="AlphaFoldDB" id="A0A8H6IYP9"/>
<dbReference type="EMBL" id="WIGN01000241">
    <property type="protein sequence ID" value="KAF6803319.1"/>
    <property type="molecule type" value="Genomic_DNA"/>
</dbReference>
<evidence type="ECO:0000313" key="2">
    <source>
        <dbReference type="EMBL" id="KAF6803319.1"/>
    </source>
</evidence>
<dbReference type="PANTHER" id="PTHR24148">
    <property type="entry name" value="ANKYRIN REPEAT DOMAIN-CONTAINING PROTEIN 39 HOMOLOG-RELATED"/>
    <property type="match status" value="1"/>
</dbReference>
<dbReference type="InterPro" id="IPR010730">
    <property type="entry name" value="HET"/>
</dbReference>
<dbReference type="Pfam" id="PF06985">
    <property type="entry name" value="HET"/>
    <property type="match status" value="1"/>
</dbReference>
<proteinExistence type="predicted"/>
<sequence>MSSPSQQQQSFTSNSTSATGGFKYTSLPDSADYIRLLELHPLESSSSESTGIRCVIRHFALAEAPPYNAVSYTWGLPTPTATIEINKCSMDVRLNCEAVLSCARRYDSSILYWIDAICINQENLEEKGIQVAMMGKIFEGAQRVVAHVGEHTDDSKFLYKTLRTWKPFFERAGAHTLGDALGPGLRTVFLAFRALKGEAGVIRLYDALLSFVERSYFQRLWILQELFLGRQADLHCGNDHLPVRLFQGIVATLSLTHVIKPRLHPFWDRDLISARRIIALRVASRNQSRLRFSQLNDDVISLGCQDKRDKVYGILSMIDWAGEEPVWPNYTIDRFDLALEMCEKISKIDKQEEAKKASWVLVSHVAEMLAHNLELRDGPSAKLREAIQRQSSLAFGPAMPSDSVTMSCSRFTGFALVRGDSGQLELDGPEVEIPAKLPRVLQLPNNTGTLQNQTELFSETLGGDKSIIVPSRTEPGDWCLFNTVFSLDKEGTYRMKNRILIAREHDDGLYWIVGRGYNQDGGLFFVNMRLWREQNFVVYIGTEDALVMEIQWPEKGLQTPLLQRITSYIGSGFCGQPGSSYAVMNYGVSKPENSEVVVKDRWWKFGGVSR</sequence>
<organism evidence="2 3">
    <name type="scientific">Colletotrichum sojae</name>
    <dbReference type="NCBI Taxonomy" id="2175907"/>
    <lineage>
        <taxon>Eukaryota</taxon>
        <taxon>Fungi</taxon>
        <taxon>Dikarya</taxon>
        <taxon>Ascomycota</taxon>
        <taxon>Pezizomycotina</taxon>
        <taxon>Sordariomycetes</taxon>
        <taxon>Hypocreomycetidae</taxon>
        <taxon>Glomerellales</taxon>
        <taxon>Glomerellaceae</taxon>
        <taxon>Colletotrichum</taxon>
        <taxon>Colletotrichum orchidearum species complex</taxon>
    </lineage>
</organism>
<protein>
    <submittedName>
        <fullName evidence="2">HETdomain-containing protein</fullName>
    </submittedName>
</protein>
<reference evidence="2 3" key="1">
    <citation type="journal article" date="2020" name="Phytopathology">
        <title>Genome Sequence Resources of Colletotrichum truncatum, C. plurivorum, C. musicola, and C. sojae: Four Species Pathogenic to Soybean (Glycine max).</title>
        <authorList>
            <person name="Rogerio F."/>
            <person name="Boufleur T.R."/>
            <person name="Ciampi-Guillardi M."/>
            <person name="Sukno S.A."/>
            <person name="Thon M.R."/>
            <person name="Massola Junior N.S."/>
            <person name="Baroncelli R."/>
        </authorList>
    </citation>
    <scope>NUCLEOTIDE SEQUENCE [LARGE SCALE GENOMIC DNA]</scope>
    <source>
        <strain evidence="2 3">LFN0009</strain>
    </source>
</reference>
<keyword evidence="3" id="KW-1185">Reference proteome</keyword>
<dbReference type="PANTHER" id="PTHR24148:SF73">
    <property type="entry name" value="HET DOMAIN PROTEIN (AFU_ORTHOLOGUE AFUA_8G01020)"/>
    <property type="match status" value="1"/>
</dbReference>
<evidence type="ECO:0000259" key="1">
    <source>
        <dbReference type="Pfam" id="PF06985"/>
    </source>
</evidence>
<name>A0A8H6IYP9_9PEZI</name>